<organism evidence="2 3">
    <name type="scientific">Fonsecaea pedrosoi CBS 271.37</name>
    <dbReference type="NCBI Taxonomy" id="1442368"/>
    <lineage>
        <taxon>Eukaryota</taxon>
        <taxon>Fungi</taxon>
        <taxon>Dikarya</taxon>
        <taxon>Ascomycota</taxon>
        <taxon>Pezizomycotina</taxon>
        <taxon>Eurotiomycetes</taxon>
        <taxon>Chaetothyriomycetidae</taxon>
        <taxon>Chaetothyriales</taxon>
        <taxon>Herpotrichiellaceae</taxon>
        <taxon>Fonsecaea</taxon>
    </lineage>
</organism>
<evidence type="ECO:0008006" key="4">
    <source>
        <dbReference type="Google" id="ProtNLM"/>
    </source>
</evidence>
<dbReference type="VEuPathDB" id="FungiDB:Z517_09161"/>
<evidence type="ECO:0000313" key="2">
    <source>
        <dbReference type="EMBL" id="KIW76717.1"/>
    </source>
</evidence>
<evidence type="ECO:0000313" key="3">
    <source>
        <dbReference type="Proteomes" id="UP000053029"/>
    </source>
</evidence>
<dbReference type="RefSeq" id="XP_013280525.1">
    <property type="nucleotide sequence ID" value="XM_013425071.1"/>
</dbReference>
<feature type="compositionally biased region" description="Low complexity" evidence="1">
    <location>
        <begin position="301"/>
        <end position="311"/>
    </location>
</feature>
<name>A0A0D2ER23_9EURO</name>
<keyword evidence="3" id="KW-1185">Reference proteome</keyword>
<reference evidence="2 3" key="1">
    <citation type="submission" date="2015-01" db="EMBL/GenBank/DDBJ databases">
        <title>The Genome Sequence of Fonsecaea pedrosoi CBS 271.37.</title>
        <authorList>
            <consortium name="The Broad Institute Genomics Platform"/>
            <person name="Cuomo C."/>
            <person name="de Hoog S."/>
            <person name="Gorbushina A."/>
            <person name="Stielow B."/>
            <person name="Teixiera M."/>
            <person name="Abouelleil A."/>
            <person name="Chapman S.B."/>
            <person name="Priest M."/>
            <person name="Young S.K."/>
            <person name="Wortman J."/>
            <person name="Nusbaum C."/>
            <person name="Birren B."/>
        </authorList>
    </citation>
    <scope>NUCLEOTIDE SEQUENCE [LARGE SCALE GENOMIC DNA]</scope>
    <source>
        <strain evidence="2 3">CBS 271.37</strain>
    </source>
</reference>
<dbReference type="EMBL" id="KN846974">
    <property type="protein sequence ID" value="KIW76717.1"/>
    <property type="molecule type" value="Genomic_DNA"/>
</dbReference>
<gene>
    <name evidence="2" type="ORF">Z517_09161</name>
</gene>
<dbReference type="HOGENOM" id="CLU_346824_0_0_1"/>
<dbReference type="STRING" id="1442368.A0A0D2ER23"/>
<evidence type="ECO:0000256" key="1">
    <source>
        <dbReference type="SAM" id="MobiDB-lite"/>
    </source>
</evidence>
<dbReference type="OrthoDB" id="4137530at2759"/>
<sequence length="814" mass="89816">MNVSGFSPISFDAPVAGDEYFDSFDCFAAQDEQPHPTFYATPLSIREWPGSSPASKEPLIDKVVMRIPPSLQNGLNLHHGDMSGPIPFTSPPMIDQVIMHVPPQQQQDLLRPQSEQPFEYTFNNSFVSGPEWHSHVSLNNAVAGHDQIFTSGEPQPDARPTGQKRRWLPSDFQHLMSLTGCQTRRTPSFPAGFAPRLLGAGKSGGNIKNGARIGHERQYRNEGKWRGASLARLGTLTVAWAHRVSIVRQRAKNVLGVSPLLAVLGHEYQTPADTSHIDAGGYIDFADILLQGFGIRTNENASASARSRSTSPQEMFPSPEQPSFPMRVLWSPPADPSCGQPQSRIHSVLFQNYLRRFEGPLKWWIARLSSGPTDGLDGEVQEDKSSPSLIDMAQQLDADLMSWHQESAWSVLKTAIAAFGSQGIDPRSARWEPRYGFDNGCRPEFWVRAKAAIDNSPDILSFQVILANFILGMIHRPSSGHDESFASEAPSGIAFPRQDSRQVGNRFIRRGISDLYQLIRQCRDSSAAGFTSTNAGQQYLRSFFSLGLVLDTISAAVDGRPVLIHDEDCAIILGEKSAEANVEQNSGLWQLPNMQWKEVKVIKTPDGRQTIDCHSRLGAEGAPITTLLFRKVAQLQALLFRRRPESELETCILEAVDVYNHGNKRYGGLSSDPLSICDSSCTINLGIRWNLACLLLADVTERIELVMKPLTLSEKLRATLCNMRMKAVCIISGLARLSTSASEGEPSTMLIGEKIASAFLDDPWTQVLVRAMLQASKVSEVWRKDGNAIRTPQTTDTLSPSELSCLDCVKRLGS</sequence>
<proteinExistence type="predicted"/>
<dbReference type="GeneID" id="25308651"/>
<dbReference type="AlphaFoldDB" id="A0A0D2ER23"/>
<feature type="region of interest" description="Disordered" evidence="1">
    <location>
        <begin position="301"/>
        <end position="321"/>
    </location>
</feature>
<accession>A0A0D2ER23</accession>
<dbReference type="Proteomes" id="UP000053029">
    <property type="component" value="Unassembled WGS sequence"/>
</dbReference>
<protein>
    <recommendedName>
        <fullName evidence="4">Transcription factor domain-containing protein</fullName>
    </recommendedName>
</protein>